<dbReference type="SUPFAM" id="SSF55060">
    <property type="entry name" value="GHMP Kinase, C-terminal domain"/>
    <property type="match status" value="1"/>
</dbReference>
<dbReference type="InterPro" id="IPR004424">
    <property type="entry name" value="IspE"/>
</dbReference>
<gene>
    <name evidence="10" type="primary">ispE</name>
    <name evidence="13" type="ORF">BAR1_01950</name>
</gene>
<keyword evidence="5 10" id="KW-0547">Nucleotide-binding</keyword>
<dbReference type="KEGG" id="pamo:BAR1_01950"/>
<keyword evidence="8 10" id="KW-0414">Isoprene biosynthesis</keyword>
<comment type="caution">
    <text evidence="10">Lacks conserved residue(s) required for the propagation of feature annotation.</text>
</comment>
<dbReference type="AlphaFoldDB" id="A0A347UD75"/>
<name>A0A347UD75_9RHOB</name>
<dbReference type="PIRSF" id="PIRSF010376">
    <property type="entry name" value="IspE"/>
    <property type="match status" value="1"/>
</dbReference>
<dbReference type="NCBIfam" id="TIGR00154">
    <property type="entry name" value="ispE"/>
    <property type="match status" value="1"/>
</dbReference>
<dbReference type="HAMAP" id="MF_00061">
    <property type="entry name" value="IspE"/>
    <property type="match status" value="1"/>
</dbReference>
<keyword evidence="14" id="KW-1185">Reference proteome</keyword>
<feature type="active site" evidence="10">
    <location>
        <position position="10"/>
    </location>
</feature>
<dbReference type="InterPro" id="IPR036554">
    <property type="entry name" value="GHMP_kinase_C_sf"/>
</dbReference>
<evidence type="ECO:0000256" key="10">
    <source>
        <dbReference type="HAMAP-Rule" id="MF_00061"/>
    </source>
</evidence>
<dbReference type="InterPro" id="IPR013750">
    <property type="entry name" value="GHMP_kinase_C_dom"/>
</dbReference>
<evidence type="ECO:0000256" key="2">
    <source>
        <dbReference type="ARBA" id="ARBA00012052"/>
    </source>
</evidence>
<dbReference type="Gene3D" id="3.30.70.890">
    <property type="entry name" value="GHMP kinase, C-terminal domain"/>
    <property type="match status" value="1"/>
</dbReference>
<dbReference type="InterPro" id="IPR014721">
    <property type="entry name" value="Ribsml_uS5_D2-typ_fold_subgr"/>
</dbReference>
<feature type="active site" evidence="10">
    <location>
        <position position="127"/>
    </location>
</feature>
<dbReference type="Pfam" id="PF08544">
    <property type="entry name" value="GHMP_kinases_C"/>
    <property type="match status" value="1"/>
</dbReference>
<evidence type="ECO:0000256" key="5">
    <source>
        <dbReference type="ARBA" id="ARBA00022741"/>
    </source>
</evidence>
<dbReference type="RefSeq" id="WP_118941461.1">
    <property type="nucleotide sequence ID" value="NZ_CP032125.1"/>
</dbReference>
<dbReference type="SUPFAM" id="SSF54211">
    <property type="entry name" value="Ribosomal protein S5 domain 2-like"/>
    <property type="match status" value="1"/>
</dbReference>
<dbReference type="Proteomes" id="UP000261704">
    <property type="component" value="Chromosome"/>
</dbReference>
<reference evidence="13 14" key="1">
    <citation type="submission" date="2018-09" db="EMBL/GenBank/DDBJ databases">
        <title>Profundibacter amoris BAR1 gen. nov., sp. nov., a new member of the Roseobacter clade isolated at Lokis Castle Vent Field on the Arctic Mid-Oceanic Ridge.</title>
        <authorList>
            <person name="Le Moine Bauer S."/>
            <person name="Sjoeberg A.G."/>
            <person name="L'Haridon S."/>
            <person name="Stokke R."/>
            <person name="Roalkvam I."/>
            <person name="Steen I.H."/>
            <person name="Dahle H."/>
        </authorList>
    </citation>
    <scope>NUCLEOTIDE SEQUENCE [LARGE SCALE GENOMIC DNA]</scope>
    <source>
        <strain evidence="13 14">BAR1</strain>
    </source>
</reference>
<evidence type="ECO:0000313" key="13">
    <source>
        <dbReference type="EMBL" id="AXX96803.1"/>
    </source>
</evidence>
<evidence type="ECO:0000313" key="14">
    <source>
        <dbReference type="Proteomes" id="UP000261704"/>
    </source>
</evidence>
<evidence type="ECO:0000259" key="12">
    <source>
        <dbReference type="Pfam" id="PF08544"/>
    </source>
</evidence>
<dbReference type="GO" id="GO:0019288">
    <property type="term" value="P:isopentenyl diphosphate biosynthetic process, methylerythritol 4-phosphate pathway"/>
    <property type="evidence" value="ECO:0007669"/>
    <property type="project" value="UniProtKB-UniRule"/>
</dbReference>
<evidence type="ECO:0000256" key="7">
    <source>
        <dbReference type="ARBA" id="ARBA00022840"/>
    </source>
</evidence>
<dbReference type="PANTHER" id="PTHR43527:SF2">
    <property type="entry name" value="4-DIPHOSPHOCYTIDYL-2-C-METHYL-D-ERYTHRITOL KINASE, CHLOROPLASTIC"/>
    <property type="match status" value="1"/>
</dbReference>
<dbReference type="OrthoDB" id="9809438at2"/>
<sequence>MAIRVFAPAKVNLTLHVTGQRADGYHLLDSLVVFADVGDVVTAVDGAGLTLDVTGPEAGDVPSGESNSILQAARFLGVDDVAFSLEKHLPTAAGIGGGTADASATLQAVAQLRGVDIPADVLPLGADVPVCLRGCATRMSGIGEELADVDGLPDIWAVLVNPRVGVSTPEVFKRLQSKDNRPMPDEIPAFETVRDLAGWLAEQRNDLEAAAIEVQPKVAEVLSVLQQAVGQLLTRMSGSGATCFAIFSDEKSAKGAAQEISTQHPDWWVRNTRLGGKNL</sequence>
<dbReference type="EC" id="2.7.1.148" evidence="2 10"/>
<proteinExistence type="inferred from homology"/>
<dbReference type="Gene3D" id="3.30.230.10">
    <property type="match status" value="1"/>
</dbReference>
<dbReference type="GO" id="GO:0016114">
    <property type="term" value="P:terpenoid biosynthetic process"/>
    <property type="evidence" value="ECO:0007669"/>
    <property type="project" value="UniProtKB-UniRule"/>
</dbReference>
<keyword evidence="4 10" id="KW-0808">Transferase</keyword>
<protein>
    <recommendedName>
        <fullName evidence="3 10">4-diphosphocytidyl-2-C-methyl-D-erythritol kinase</fullName>
        <shortName evidence="10">CMK</shortName>
        <ecNumber evidence="2 10">2.7.1.148</ecNumber>
    </recommendedName>
    <alternativeName>
        <fullName evidence="9 10">4-(cytidine-5'-diphospho)-2-C-methyl-D-erythritol kinase</fullName>
    </alternativeName>
</protein>
<evidence type="ECO:0000256" key="9">
    <source>
        <dbReference type="ARBA" id="ARBA00032554"/>
    </source>
</evidence>
<comment type="pathway">
    <text evidence="10">Isoprenoid biosynthesis; isopentenyl diphosphate biosynthesis via DXP pathway; isopentenyl diphosphate from 1-deoxy-D-xylulose 5-phosphate: step 3/6.</text>
</comment>
<dbReference type="PANTHER" id="PTHR43527">
    <property type="entry name" value="4-DIPHOSPHOCYTIDYL-2-C-METHYL-D-ERYTHRITOL KINASE, CHLOROPLASTIC"/>
    <property type="match status" value="1"/>
</dbReference>
<accession>A0A347UD75</accession>
<keyword evidence="6 10" id="KW-0418">Kinase</keyword>
<dbReference type="Pfam" id="PF00288">
    <property type="entry name" value="GHMP_kinases_N"/>
    <property type="match status" value="1"/>
</dbReference>
<evidence type="ECO:0000256" key="4">
    <source>
        <dbReference type="ARBA" id="ARBA00022679"/>
    </source>
</evidence>
<dbReference type="GO" id="GO:0050515">
    <property type="term" value="F:4-(cytidine 5'-diphospho)-2-C-methyl-D-erythritol kinase activity"/>
    <property type="evidence" value="ECO:0007669"/>
    <property type="project" value="UniProtKB-UniRule"/>
</dbReference>
<feature type="domain" description="GHMP kinase N-terminal" evidence="11">
    <location>
        <begin position="70"/>
        <end position="126"/>
    </location>
</feature>
<dbReference type="GO" id="GO:0005524">
    <property type="term" value="F:ATP binding"/>
    <property type="evidence" value="ECO:0007669"/>
    <property type="project" value="UniProtKB-UniRule"/>
</dbReference>
<comment type="catalytic activity">
    <reaction evidence="10">
        <text>4-CDP-2-C-methyl-D-erythritol + ATP = 4-CDP-2-C-methyl-D-erythritol 2-phosphate + ADP + H(+)</text>
        <dbReference type="Rhea" id="RHEA:18437"/>
        <dbReference type="ChEBI" id="CHEBI:15378"/>
        <dbReference type="ChEBI" id="CHEBI:30616"/>
        <dbReference type="ChEBI" id="CHEBI:57823"/>
        <dbReference type="ChEBI" id="CHEBI:57919"/>
        <dbReference type="ChEBI" id="CHEBI:456216"/>
        <dbReference type="EC" id="2.7.1.148"/>
    </reaction>
</comment>
<feature type="domain" description="GHMP kinase C-terminal" evidence="12">
    <location>
        <begin position="190"/>
        <end position="263"/>
    </location>
</feature>
<comment type="function">
    <text evidence="10">Catalyzes the phosphorylation of the position 2 hydroxy group of 4-diphosphocytidyl-2C-methyl-D-erythritol.</text>
</comment>
<comment type="similarity">
    <text evidence="1 10">Belongs to the GHMP kinase family. IspE subfamily.</text>
</comment>
<evidence type="ECO:0000256" key="3">
    <source>
        <dbReference type="ARBA" id="ARBA00017473"/>
    </source>
</evidence>
<keyword evidence="7 10" id="KW-0067">ATP-binding</keyword>
<organism evidence="13 14">
    <name type="scientific">Profundibacter amoris</name>
    <dbReference type="NCBI Taxonomy" id="2171755"/>
    <lineage>
        <taxon>Bacteria</taxon>
        <taxon>Pseudomonadati</taxon>
        <taxon>Pseudomonadota</taxon>
        <taxon>Alphaproteobacteria</taxon>
        <taxon>Rhodobacterales</taxon>
        <taxon>Paracoccaceae</taxon>
        <taxon>Profundibacter</taxon>
    </lineage>
</organism>
<evidence type="ECO:0000256" key="1">
    <source>
        <dbReference type="ARBA" id="ARBA00009684"/>
    </source>
</evidence>
<evidence type="ECO:0000259" key="11">
    <source>
        <dbReference type="Pfam" id="PF00288"/>
    </source>
</evidence>
<dbReference type="UniPathway" id="UPA00056">
    <property type="reaction ID" value="UER00094"/>
</dbReference>
<evidence type="ECO:0000256" key="6">
    <source>
        <dbReference type="ARBA" id="ARBA00022777"/>
    </source>
</evidence>
<dbReference type="InterPro" id="IPR006204">
    <property type="entry name" value="GHMP_kinase_N_dom"/>
</dbReference>
<dbReference type="EMBL" id="CP032125">
    <property type="protein sequence ID" value="AXX96803.1"/>
    <property type="molecule type" value="Genomic_DNA"/>
</dbReference>
<dbReference type="NCBIfam" id="NF011202">
    <property type="entry name" value="PRK14608.1"/>
    <property type="match status" value="1"/>
</dbReference>
<dbReference type="InterPro" id="IPR020568">
    <property type="entry name" value="Ribosomal_Su5_D2-typ_SF"/>
</dbReference>
<evidence type="ECO:0000256" key="8">
    <source>
        <dbReference type="ARBA" id="ARBA00023229"/>
    </source>
</evidence>